<evidence type="ECO:0000313" key="7">
    <source>
        <dbReference type="Proteomes" id="UP000198751"/>
    </source>
</evidence>
<keyword evidence="7" id="KW-1185">Reference proteome</keyword>
<evidence type="ECO:0000256" key="3">
    <source>
        <dbReference type="ARBA" id="ARBA00023125"/>
    </source>
</evidence>
<keyword evidence="2" id="KW-0805">Transcription regulation</keyword>
<evidence type="ECO:0000256" key="4">
    <source>
        <dbReference type="ARBA" id="ARBA00023163"/>
    </source>
</evidence>
<dbReference type="SUPFAM" id="SSF53850">
    <property type="entry name" value="Periplasmic binding protein-like II"/>
    <property type="match status" value="1"/>
</dbReference>
<protein>
    <submittedName>
        <fullName evidence="6">DNA-binding transcriptional regulator, LysR family</fullName>
    </submittedName>
</protein>
<dbReference type="PROSITE" id="PS50931">
    <property type="entry name" value="HTH_LYSR"/>
    <property type="match status" value="1"/>
</dbReference>
<dbReference type="AlphaFoldDB" id="A0A1H1VNR9"/>
<dbReference type="Proteomes" id="UP000198751">
    <property type="component" value="Chromosome I"/>
</dbReference>
<organism evidence="6 7">
    <name type="scientific">Pseudarthrobacter equi</name>
    <dbReference type="NCBI Taxonomy" id="728066"/>
    <lineage>
        <taxon>Bacteria</taxon>
        <taxon>Bacillati</taxon>
        <taxon>Actinomycetota</taxon>
        <taxon>Actinomycetes</taxon>
        <taxon>Micrococcales</taxon>
        <taxon>Micrococcaceae</taxon>
        <taxon>Pseudarthrobacter</taxon>
    </lineage>
</organism>
<feature type="domain" description="HTH lysR-type" evidence="5">
    <location>
        <begin position="7"/>
        <end position="64"/>
    </location>
</feature>
<dbReference type="GO" id="GO:0003677">
    <property type="term" value="F:DNA binding"/>
    <property type="evidence" value="ECO:0007669"/>
    <property type="project" value="UniProtKB-KW"/>
</dbReference>
<dbReference type="EMBL" id="LT629779">
    <property type="protein sequence ID" value="SDS86462.1"/>
    <property type="molecule type" value="Genomic_DNA"/>
</dbReference>
<evidence type="ECO:0000256" key="2">
    <source>
        <dbReference type="ARBA" id="ARBA00023015"/>
    </source>
</evidence>
<dbReference type="GO" id="GO:0003700">
    <property type="term" value="F:DNA-binding transcription factor activity"/>
    <property type="evidence" value="ECO:0007669"/>
    <property type="project" value="InterPro"/>
</dbReference>
<dbReference type="InterPro" id="IPR036388">
    <property type="entry name" value="WH-like_DNA-bd_sf"/>
</dbReference>
<dbReference type="Gene3D" id="1.10.10.10">
    <property type="entry name" value="Winged helix-like DNA-binding domain superfamily/Winged helix DNA-binding domain"/>
    <property type="match status" value="1"/>
</dbReference>
<accession>A0A1H1VNR9</accession>
<keyword evidence="4" id="KW-0804">Transcription</keyword>
<dbReference type="InterPro" id="IPR005119">
    <property type="entry name" value="LysR_subst-bd"/>
</dbReference>
<dbReference type="InterPro" id="IPR000847">
    <property type="entry name" value="LysR_HTH_N"/>
</dbReference>
<dbReference type="Gene3D" id="3.40.190.10">
    <property type="entry name" value="Periplasmic binding protein-like II"/>
    <property type="match status" value="2"/>
</dbReference>
<evidence type="ECO:0000259" key="5">
    <source>
        <dbReference type="PROSITE" id="PS50931"/>
    </source>
</evidence>
<dbReference type="GO" id="GO:0032993">
    <property type="term" value="C:protein-DNA complex"/>
    <property type="evidence" value="ECO:0007669"/>
    <property type="project" value="TreeGrafter"/>
</dbReference>
<dbReference type="PANTHER" id="PTHR30346">
    <property type="entry name" value="TRANSCRIPTIONAL DUAL REGULATOR HCAR-RELATED"/>
    <property type="match status" value="1"/>
</dbReference>
<dbReference type="SUPFAM" id="SSF46785">
    <property type="entry name" value="Winged helix' DNA-binding domain"/>
    <property type="match status" value="1"/>
</dbReference>
<sequence length="309" mass="33056">MYLCFMIDIGSLRALAAIEQYRSVIAASEAMGFSPSAVSQQVKKLEKEAGFAVLERRGRGVLLTERGVALAAYGRRILAELEELQSTLLADPAKPSGQLRVVAFSTACRGLVGPLLGKLAATESDLDVSVLAEDPREAVARVANGEADLGLVHNWNSVPLVIPEHLSLEWLSEDIADVLVHSSHPLARRSGVTPADLVDEQWISTPHGAICNEALLRIFADLGRVPDIKVYDPDFATHVALVEQAAVVALVPRLGRPALPEGVIAVPVTDPVQARQVGIVHRRTMTASPGIRYVSELLREIAASGPGEP</sequence>
<reference evidence="7" key="1">
    <citation type="submission" date="2016-10" db="EMBL/GenBank/DDBJ databases">
        <authorList>
            <person name="Varghese N."/>
            <person name="Submissions S."/>
        </authorList>
    </citation>
    <scope>NUCLEOTIDE SEQUENCE [LARGE SCALE GENOMIC DNA]</scope>
    <source>
        <strain evidence="7">IMMIB L-1606</strain>
    </source>
</reference>
<keyword evidence="3 6" id="KW-0238">DNA-binding</keyword>
<dbReference type="PANTHER" id="PTHR30346:SF29">
    <property type="entry name" value="LYSR SUBSTRATE-BINDING"/>
    <property type="match status" value="1"/>
</dbReference>
<evidence type="ECO:0000256" key="1">
    <source>
        <dbReference type="ARBA" id="ARBA00009437"/>
    </source>
</evidence>
<gene>
    <name evidence="6" type="ORF">SAMN04489743_1061</name>
</gene>
<comment type="similarity">
    <text evidence="1">Belongs to the LysR transcriptional regulatory family.</text>
</comment>
<dbReference type="Pfam" id="PF03466">
    <property type="entry name" value="LysR_substrate"/>
    <property type="match status" value="1"/>
</dbReference>
<proteinExistence type="inferred from homology"/>
<dbReference type="Pfam" id="PF00126">
    <property type="entry name" value="HTH_1"/>
    <property type="match status" value="1"/>
</dbReference>
<name>A0A1H1VNR9_9MICC</name>
<evidence type="ECO:0000313" key="6">
    <source>
        <dbReference type="EMBL" id="SDS86462.1"/>
    </source>
</evidence>
<dbReference type="InterPro" id="IPR036390">
    <property type="entry name" value="WH_DNA-bd_sf"/>
</dbReference>